<proteinExistence type="predicted"/>
<gene>
    <name evidence="1" type="ORF">BJ138DRAFT_1132799</name>
</gene>
<dbReference type="EMBL" id="MU267603">
    <property type="protein sequence ID" value="KAH7915175.1"/>
    <property type="molecule type" value="Genomic_DNA"/>
</dbReference>
<keyword evidence="2" id="KW-1185">Reference proteome</keyword>
<comment type="caution">
    <text evidence="1">The sequence shown here is derived from an EMBL/GenBank/DDBJ whole genome shotgun (WGS) entry which is preliminary data.</text>
</comment>
<evidence type="ECO:0000313" key="2">
    <source>
        <dbReference type="Proteomes" id="UP000790377"/>
    </source>
</evidence>
<protein>
    <submittedName>
        <fullName evidence="1">Uncharacterized protein</fullName>
    </submittedName>
</protein>
<evidence type="ECO:0000313" key="1">
    <source>
        <dbReference type="EMBL" id="KAH7915175.1"/>
    </source>
</evidence>
<reference evidence="1" key="1">
    <citation type="journal article" date="2021" name="New Phytol.">
        <title>Evolutionary innovations through gain and loss of genes in the ectomycorrhizal Boletales.</title>
        <authorList>
            <person name="Wu G."/>
            <person name="Miyauchi S."/>
            <person name="Morin E."/>
            <person name="Kuo A."/>
            <person name="Drula E."/>
            <person name="Varga T."/>
            <person name="Kohler A."/>
            <person name="Feng B."/>
            <person name="Cao Y."/>
            <person name="Lipzen A."/>
            <person name="Daum C."/>
            <person name="Hundley H."/>
            <person name="Pangilinan J."/>
            <person name="Johnson J."/>
            <person name="Barry K."/>
            <person name="LaButti K."/>
            <person name="Ng V."/>
            <person name="Ahrendt S."/>
            <person name="Min B."/>
            <person name="Choi I.G."/>
            <person name="Park H."/>
            <person name="Plett J.M."/>
            <person name="Magnuson J."/>
            <person name="Spatafora J.W."/>
            <person name="Nagy L.G."/>
            <person name="Henrissat B."/>
            <person name="Grigoriev I.V."/>
            <person name="Yang Z.L."/>
            <person name="Xu J."/>
            <person name="Martin F.M."/>
        </authorList>
    </citation>
    <scope>NUCLEOTIDE SEQUENCE</scope>
    <source>
        <strain evidence="1">ATCC 28755</strain>
    </source>
</reference>
<organism evidence="1 2">
    <name type="scientific">Hygrophoropsis aurantiaca</name>
    <dbReference type="NCBI Taxonomy" id="72124"/>
    <lineage>
        <taxon>Eukaryota</taxon>
        <taxon>Fungi</taxon>
        <taxon>Dikarya</taxon>
        <taxon>Basidiomycota</taxon>
        <taxon>Agaricomycotina</taxon>
        <taxon>Agaricomycetes</taxon>
        <taxon>Agaricomycetidae</taxon>
        <taxon>Boletales</taxon>
        <taxon>Coniophorineae</taxon>
        <taxon>Hygrophoropsidaceae</taxon>
        <taxon>Hygrophoropsis</taxon>
    </lineage>
</organism>
<dbReference type="Proteomes" id="UP000790377">
    <property type="component" value="Unassembled WGS sequence"/>
</dbReference>
<accession>A0ACB8APF2</accession>
<sequence>MSDTNLASSPILIYISPIFGIQVGASSTGLVAALTLLRNGVHVRIIDKDPLPRIEQRGSGLQPRSLEMFRFLGVPEVDQIAISTPRITIYKPGTLEHLKSFHVTTPMDSSPAFPYTLDRILGTELRSFEQYDDHIIAYLAKMKEGKEIKETVKIRWLVGADEAKGVVRKHLGLSFLGETRDDMRMVIGDIRLGVVVSVACASLRGTDEHAEDGYQFFLAGPELDTAKIASSKDEIVNAISSIIGPDVKITFEELICTGYTSIRMVNKFGEGRIFVAGGEYGLNSGVQDAFNLGWKLALVETGLAPQSILETYYSERLPVIAEMLDLTTTLLDRAFARHRSQKMDMLGVNYRFSPIVIDEFASEATIKQVDAYGLIQGGCLVAGDRAPDALGHSEFIDGTVGPTTRLFDIFRPYRHTVLVFTPHPANSNQILSANIILMDHDGDAYNGHMVGEETTIVVVVRPDGVVGAMVRGANGLDRYFSMIFSA</sequence>
<name>A0ACB8APF2_9AGAM</name>